<comment type="caution">
    <text evidence="3">The sequence shown here is derived from an EMBL/GenBank/DDBJ whole genome shotgun (WGS) entry which is preliminary data.</text>
</comment>
<organism evidence="3 4">
    <name type="scientific">Paenibacillus helianthi</name>
    <dbReference type="NCBI Taxonomy" id="1349432"/>
    <lineage>
        <taxon>Bacteria</taxon>
        <taxon>Bacillati</taxon>
        <taxon>Bacillota</taxon>
        <taxon>Bacilli</taxon>
        <taxon>Bacillales</taxon>
        <taxon>Paenibacillaceae</taxon>
        <taxon>Paenibacillus</taxon>
    </lineage>
</organism>
<gene>
    <name evidence="3" type="ORF">A3844_23245</name>
</gene>
<dbReference type="EMBL" id="LVWI01000065">
    <property type="protein sequence ID" value="OKP82814.1"/>
    <property type="molecule type" value="Genomic_DNA"/>
</dbReference>
<keyword evidence="1" id="KW-0812">Transmembrane</keyword>
<feature type="transmembrane region" description="Helical" evidence="1">
    <location>
        <begin position="79"/>
        <end position="98"/>
    </location>
</feature>
<evidence type="ECO:0000259" key="2">
    <source>
        <dbReference type="Pfam" id="PF04892"/>
    </source>
</evidence>
<dbReference type="Proteomes" id="UP000186058">
    <property type="component" value="Unassembled WGS sequence"/>
</dbReference>
<feature type="transmembrane region" description="Helical" evidence="1">
    <location>
        <begin position="133"/>
        <end position="154"/>
    </location>
</feature>
<reference evidence="3 4" key="1">
    <citation type="submission" date="2016-03" db="EMBL/GenBank/DDBJ databases">
        <authorList>
            <person name="Sant'Anna F.H."/>
            <person name="Ambrosini A."/>
            <person name="Souza R."/>
            <person name="Bach E."/>
            <person name="Fernandes G."/>
            <person name="Balsanelli E."/>
            <person name="Baura V.A."/>
            <person name="Souza E.M."/>
            <person name="Passaglia L."/>
        </authorList>
    </citation>
    <scope>NUCLEOTIDE SEQUENCE [LARGE SCALE GENOMIC DNA]</scope>
    <source>
        <strain evidence="3 4">P26E</strain>
    </source>
</reference>
<name>A0ABX3EHP5_9BACL</name>
<keyword evidence="1" id="KW-1133">Transmembrane helix</keyword>
<dbReference type="Pfam" id="PF04892">
    <property type="entry name" value="VanZ"/>
    <property type="match status" value="1"/>
</dbReference>
<dbReference type="InterPro" id="IPR053150">
    <property type="entry name" value="Teicoplanin_resist-assoc"/>
</dbReference>
<keyword evidence="4" id="KW-1185">Reference proteome</keyword>
<protein>
    <recommendedName>
        <fullName evidence="2">VanZ-like domain-containing protein</fullName>
    </recommendedName>
</protein>
<dbReference type="PANTHER" id="PTHR36834:SF1">
    <property type="entry name" value="INTEGRAL MEMBRANE PROTEIN"/>
    <property type="match status" value="1"/>
</dbReference>
<dbReference type="PANTHER" id="PTHR36834">
    <property type="entry name" value="MEMBRANE PROTEIN-RELATED"/>
    <property type="match status" value="1"/>
</dbReference>
<sequence length="159" mass="17855">MVNPKKTVKYIFIFYLILVFNFVIIKFFGDFGSLIDRIKDRIELIKNGYWHLQIRPFETLWPSIKLIMSGTGGPAMHNLIANVIVFIPMGLLIPMLLSKPSFVKAIGISIGLIATVELLQFITLLGVADIDDVIVNTSGAIIGYIFYSIVKTFITSIRT</sequence>
<proteinExistence type="predicted"/>
<feature type="transmembrane region" description="Helical" evidence="1">
    <location>
        <begin position="12"/>
        <end position="29"/>
    </location>
</feature>
<accession>A0ABX3EHP5</accession>
<evidence type="ECO:0000313" key="4">
    <source>
        <dbReference type="Proteomes" id="UP000186058"/>
    </source>
</evidence>
<dbReference type="RefSeq" id="WP_074083783.1">
    <property type="nucleotide sequence ID" value="NZ_LVWI01000065.1"/>
</dbReference>
<dbReference type="InterPro" id="IPR006976">
    <property type="entry name" value="VanZ-like"/>
</dbReference>
<keyword evidence="1" id="KW-0472">Membrane</keyword>
<evidence type="ECO:0000313" key="3">
    <source>
        <dbReference type="EMBL" id="OKP82814.1"/>
    </source>
</evidence>
<evidence type="ECO:0000256" key="1">
    <source>
        <dbReference type="SAM" id="Phobius"/>
    </source>
</evidence>
<feature type="transmembrane region" description="Helical" evidence="1">
    <location>
        <begin position="105"/>
        <end position="127"/>
    </location>
</feature>
<feature type="domain" description="VanZ-like" evidence="2">
    <location>
        <begin position="12"/>
        <end position="150"/>
    </location>
</feature>